<dbReference type="InterPro" id="IPR011598">
    <property type="entry name" value="bHLH_dom"/>
</dbReference>
<evidence type="ECO:0000313" key="7">
    <source>
        <dbReference type="EMBL" id="KAK3022757.1"/>
    </source>
</evidence>
<dbReference type="InterPro" id="IPR036638">
    <property type="entry name" value="HLH_DNA-bd_sf"/>
</dbReference>
<feature type="region of interest" description="Disordered" evidence="5">
    <location>
        <begin position="1"/>
        <end position="48"/>
    </location>
</feature>
<organism evidence="7 8">
    <name type="scientific">Escallonia herrerae</name>
    <dbReference type="NCBI Taxonomy" id="1293975"/>
    <lineage>
        <taxon>Eukaryota</taxon>
        <taxon>Viridiplantae</taxon>
        <taxon>Streptophyta</taxon>
        <taxon>Embryophyta</taxon>
        <taxon>Tracheophyta</taxon>
        <taxon>Spermatophyta</taxon>
        <taxon>Magnoliopsida</taxon>
        <taxon>eudicotyledons</taxon>
        <taxon>Gunneridae</taxon>
        <taxon>Pentapetalae</taxon>
        <taxon>asterids</taxon>
        <taxon>campanulids</taxon>
        <taxon>Escalloniales</taxon>
        <taxon>Escalloniaceae</taxon>
        <taxon>Escallonia</taxon>
    </lineage>
</organism>
<dbReference type="AlphaFoldDB" id="A0AA89B2L0"/>
<dbReference type="InterPro" id="IPR059002">
    <property type="entry name" value="IBH1_N"/>
</dbReference>
<accession>A0AA89B2L0</accession>
<evidence type="ECO:0000256" key="1">
    <source>
        <dbReference type="ARBA" id="ARBA00004123"/>
    </source>
</evidence>
<reference evidence="7" key="1">
    <citation type="submission" date="2022-12" db="EMBL/GenBank/DDBJ databases">
        <title>Draft genome assemblies for two species of Escallonia (Escalloniales).</title>
        <authorList>
            <person name="Chanderbali A."/>
            <person name="Dervinis C."/>
            <person name="Anghel I."/>
            <person name="Soltis D."/>
            <person name="Soltis P."/>
            <person name="Zapata F."/>
        </authorList>
    </citation>
    <scope>NUCLEOTIDE SEQUENCE</scope>
    <source>
        <strain evidence="7">UCBG64.0493</strain>
        <tissue evidence="7">Leaf</tissue>
    </source>
</reference>
<gene>
    <name evidence="7" type="ORF">RJ639_046720</name>
</gene>
<evidence type="ECO:0000256" key="4">
    <source>
        <dbReference type="ARBA" id="ARBA00023242"/>
    </source>
</evidence>
<evidence type="ECO:0000256" key="2">
    <source>
        <dbReference type="ARBA" id="ARBA00023015"/>
    </source>
</evidence>
<dbReference type="GO" id="GO:0046983">
    <property type="term" value="F:protein dimerization activity"/>
    <property type="evidence" value="ECO:0007669"/>
    <property type="project" value="InterPro"/>
</dbReference>
<dbReference type="Pfam" id="PF26576">
    <property type="entry name" value="IBH1_N"/>
    <property type="match status" value="1"/>
</dbReference>
<dbReference type="InterPro" id="IPR044549">
    <property type="entry name" value="bHLH_AtIBH1-like"/>
</dbReference>
<dbReference type="CDD" id="cd11444">
    <property type="entry name" value="bHLH_AtIBH1_like"/>
    <property type="match status" value="1"/>
</dbReference>
<feature type="compositionally biased region" description="Polar residues" evidence="5">
    <location>
        <begin position="1"/>
        <end position="14"/>
    </location>
</feature>
<keyword evidence="2" id="KW-0805">Transcription regulation</keyword>
<dbReference type="GO" id="GO:0006355">
    <property type="term" value="P:regulation of DNA-templated transcription"/>
    <property type="evidence" value="ECO:0007669"/>
    <property type="project" value="InterPro"/>
</dbReference>
<dbReference type="InterPro" id="IPR044660">
    <property type="entry name" value="IBH1-like"/>
</dbReference>
<sequence>MASPSISNSEANSNRPRDSKRKKRRKTGADAPTGPATNIDRSRWKTESEQQVYSSKLVDALRRRPAAASPESFPVPVRGRAVRETADQVLAVAAKGRTRWSRAILTSRLRLMNNLSRNHKKHRKVRFTGDIRSRKPAVRKTLPPLQRKVRVLGRLVPGCRKLSFPNLLEEATDYIAALEMQVRAMTALTGLLTGAAAPFDRLGSGLS</sequence>
<proteinExistence type="predicted"/>
<evidence type="ECO:0000256" key="3">
    <source>
        <dbReference type="ARBA" id="ARBA00023163"/>
    </source>
</evidence>
<dbReference type="PROSITE" id="PS50888">
    <property type="entry name" value="BHLH"/>
    <property type="match status" value="1"/>
</dbReference>
<dbReference type="Proteomes" id="UP001188597">
    <property type="component" value="Unassembled WGS sequence"/>
</dbReference>
<keyword evidence="3" id="KW-0804">Transcription</keyword>
<feature type="domain" description="BHLH" evidence="6">
    <location>
        <begin position="129"/>
        <end position="178"/>
    </location>
</feature>
<name>A0AA89B2L0_9ASTE</name>
<keyword evidence="4" id="KW-0539">Nucleus</keyword>
<dbReference type="GO" id="GO:0000976">
    <property type="term" value="F:transcription cis-regulatory region binding"/>
    <property type="evidence" value="ECO:0007669"/>
    <property type="project" value="UniProtKB-ARBA"/>
</dbReference>
<dbReference type="EMBL" id="JAVXUP010000694">
    <property type="protein sequence ID" value="KAK3022757.1"/>
    <property type="molecule type" value="Genomic_DNA"/>
</dbReference>
<keyword evidence="8" id="KW-1185">Reference proteome</keyword>
<evidence type="ECO:0000259" key="6">
    <source>
        <dbReference type="PROSITE" id="PS50888"/>
    </source>
</evidence>
<dbReference type="GO" id="GO:0005634">
    <property type="term" value="C:nucleus"/>
    <property type="evidence" value="ECO:0007669"/>
    <property type="project" value="UniProtKB-SubCell"/>
</dbReference>
<evidence type="ECO:0000256" key="5">
    <source>
        <dbReference type="SAM" id="MobiDB-lite"/>
    </source>
</evidence>
<protein>
    <recommendedName>
        <fullName evidence="6">BHLH domain-containing protein</fullName>
    </recommendedName>
</protein>
<dbReference type="SUPFAM" id="SSF47459">
    <property type="entry name" value="HLH, helix-loop-helix DNA-binding domain"/>
    <property type="match status" value="1"/>
</dbReference>
<evidence type="ECO:0000313" key="8">
    <source>
        <dbReference type="Proteomes" id="UP001188597"/>
    </source>
</evidence>
<dbReference type="PANTHER" id="PTHR33124:SF12">
    <property type="entry name" value="TRANSCRIPTION FACTOR BHLH148"/>
    <property type="match status" value="1"/>
</dbReference>
<dbReference type="PANTHER" id="PTHR33124">
    <property type="entry name" value="TRANSCRIPTION FACTOR IBH1-LIKE 1"/>
    <property type="match status" value="1"/>
</dbReference>
<comment type="caution">
    <text evidence="7">The sequence shown here is derived from an EMBL/GenBank/DDBJ whole genome shotgun (WGS) entry which is preliminary data.</text>
</comment>
<comment type="subcellular location">
    <subcellularLocation>
        <location evidence="1">Nucleus</location>
    </subcellularLocation>
</comment>